<evidence type="ECO:0000259" key="1">
    <source>
        <dbReference type="Pfam" id="PF00561"/>
    </source>
</evidence>
<dbReference type="EMBL" id="JADAQT010000105">
    <property type="protein sequence ID" value="MBE1877739.1"/>
    <property type="molecule type" value="Genomic_DNA"/>
</dbReference>
<sequence>MPEKKTLTLDAPGAVLAYDVHEPTSPSDARTLVVIGLPMGAHGFGSLVSHLTDRRVVTYDPRGVERSTREPGSGTLLADHVDDVRRVIEAVGDAPVDLMGSSGGAVVALELAVRRPELLRTVVAHEPPLPVLLPDRDAVVAAMQDVYETYREQGSGRAMAKFIALVMESGELGPDYLGRPAPDPAAFGLPAEDDGARDDVMLGSSMHWLPRHEPDWDALTRPEPRVVVGVGAETGEEITGRTSRSIAERLGRPPVVFPGGHGGFGGGEYGQLAGDPEGFATTLREVIDV</sequence>
<dbReference type="Pfam" id="PF00561">
    <property type="entry name" value="Abhydrolase_1"/>
    <property type="match status" value="1"/>
</dbReference>
<proteinExistence type="predicted"/>
<keyword evidence="3" id="KW-1185">Reference proteome</keyword>
<evidence type="ECO:0000313" key="2">
    <source>
        <dbReference type="EMBL" id="MBE1877739.1"/>
    </source>
</evidence>
<reference evidence="2 3" key="1">
    <citation type="submission" date="2020-10" db="EMBL/GenBank/DDBJ databases">
        <title>Myceligenerans pegani sp. nov., an endophytic actinomycete isolated from Peganum harmala L. in Xinjiang, China.</title>
        <authorList>
            <person name="Xin L."/>
        </authorList>
    </citation>
    <scope>NUCLEOTIDE SEQUENCE [LARGE SCALE GENOMIC DNA]</scope>
    <source>
        <strain evidence="2 3">TRM65318</strain>
    </source>
</reference>
<keyword evidence="2" id="KW-0378">Hydrolase</keyword>
<dbReference type="SUPFAM" id="SSF53474">
    <property type="entry name" value="alpha/beta-Hydrolases"/>
    <property type="match status" value="1"/>
</dbReference>
<gene>
    <name evidence="2" type="ORF">IHE71_18785</name>
</gene>
<evidence type="ECO:0000313" key="3">
    <source>
        <dbReference type="Proteomes" id="UP000625527"/>
    </source>
</evidence>
<protein>
    <submittedName>
        <fullName evidence="2">Alpha/beta fold hydrolase</fullName>
    </submittedName>
</protein>
<dbReference type="PANTHER" id="PTHR43798">
    <property type="entry name" value="MONOACYLGLYCEROL LIPASE"/>
    <property type="match status" value="1"/>
</dbReference>
<name>A0ABR9N261_9MICO</name>
<dbReference type="GO" id="GO:0016787">
    <property type="term" value="F:hydrolase activity"/>
    <property type="evidence" value="ECO:0007669"/>
    <property type="project" value="UniProtKB-KW"/>
</dbReference>
<dbReference type="InterPro" id="IPR050266">
    <property type="entry name" value="AB_hydrolase_sf"/>
</dbReference>
<dbReference type="Proteomes" id="UP000625527">
    <property type="component" value="Unassembled WGS sequence"/>
</dbReference>
<dbReference type="InterPro" id="IPR000073">
    <property type="entry name" value="AB_hydrolase_1"/>
</dbReference>
<organism evidence="2 3">
    <name type="scientific">Myceligenerans pegani</name>
    <dbReference type="NCBI Taxonomy" id="2776917"/>
    <lineage>
        <taxon>Bacteria</taxon>
        <taxon>Bacillati</taxon>
        <taxon>Actinomycetota</taxon>
        <taxon>Actinomycetes</taxon>
        <taxon>Micrococcales</taxon>
        <taxon>Promicromonosporaceae</taxon>
        <taxon>Myceligenerans</taxon>
    </lineage>
</organism>
<accession>A0ABR9N261</accession>
<comment type="caution">
    <text evidence="2">The sequence shown here is derived from an EMBL/GenBank/DDBJ whole genome shotgun (WGS) entry which is preliminary data.</text>
</comment>
<dbReference type="InterPro" id="IPR029058">
    <property type="entry name" value="AB_hydrolase_fold"/>
</dbReference>
<dbReference type="RefSeq" id="WP_192864289.1">
    <property type="nucleotide sequence ID" value="NZ_JADAQT010000105.1"/>
</dbReference>
<dbReference type="Gene3D" id="3.40.50.1820">
    <property type="entry name" value="alpha/beta hydrolase"/>
    <property type="match status" value="1"/>
</dbReference>
<feature type="domain" description="AB hydrolase-1" evidence="1">
    <location>
        <begin position="34"/>
        <end position="167"/>
    </location>
</feature>
<dbReference type="PANTHER" id="PTHR43798:SF33">
    <property type="entry name" value="HYDROLASE, PUTATIVE (AFU_ORTHOLOGUE AFUA_2G14860)-RELATED"/>
    <property type="match status" value="1"/>
</dbReference>